<dbReference type="InterPro" id="IPR008183">
    <property type="entry name" value="Aldose_1/G6P_1-epimerase"/>
</dbReference>
<dbReference type="KEGG" id="rch:RUM_02240"/>
<dbReference type="GO" id="GO:0030246">
    <property type="term" value="F:carbohydrate binding"/>
    <property type="evidence" value="ECO:0007669"/>
    <property type="project" value="InterPro"/>
</dbReference>
<sequence length="335" mass="38938">MNTTQQIEWNGTPCIELCAGGYRAWIAYEIGANVIRFRDEERGMEIFRYREDNNAEHIKQSPEVWGLPTLYLPNRFADGVLKTSDAVYQLPVNEAAPYNNHIHGFLHKRAHTVVEHHADDNCAVLKTQYRYDENDPFFEYLPIRFLAEYTFTLSACGLEHKVRLTNLSDKMMPISVATHTTINTPFVDGGKEEDIRLTVPIGKRCELDERCLPTQRFIDLKLYDLEYKNGTKCPVLQDINNDMYFAEETELEGQSFYGAIVEDTASGKRICYQVSPEYKFWIIWNDRGFNGYFCPEPMTAMIDAPNLELPRETTGYREIRPHDTFEANQRFFTMD</sequence>
<dbReference type="Gene3D" id="2.70.98.10">
    <property type="match status" value="1"/>
</dbReference>
<gene>
    <name evidence="1" type="ordered locus">RUM_02240</name>
</gene>
<evidence type="ECO:0000313" key="2">
    <source>
        <dbReference type="Proteomes" id="UP000007054"/>
    </source>
</evidence>
<dbReference type="EMBL" id="FP929052">
    <property type="protein sequence ID" value="CBL16472.1"/>
    <property type="molecule type" value="Genomic_DNA"/>
</dbReference>
<dbReference type="CDD" id="cd01081">
    <property type="entry name" value="Aldose_epim"/>
    <property type="match status" value="1"/>
</dbReference>
<dbReference type="Proteomes" id="UP000007054">
    <property type="component" value="Chromosome"/>
</dbReference>
<name>D4LA27_RUMC1</name>
<dbReference type="RefSeq" id="WP_015557379.1">
    <property type="nucleotide sequence ID" value="NC_021039.1"/>
</dbReference>
<reference evidence="1" key="1">
    <citation type="submission" date="2010-03" db="EMBL/GenBank/DDBJ databases">
        <title>The genome sequence of Ruminococcus sp. 18P13.</title>
        <authorList>
            <consortium name="metaHIT consortium -- http://www.metahit.eu/"/>
            <person name="Pajon A."/>
            <person name="Turner K."/>
            <person name="Parkhill J."/>
            <person name="Bernalier A."/>
        </authorList>
    </citation>
    <scope>NUCLEOTIDE SEQUENCE [LARGE SCALE GENOMIC DNA]</scope>
    <source>
        <strain evidence="1">Type strain: 18P13</strain>
    </source>
</reference>
<dbReference type="SUPFAM" id="SSF74650">
    <property type="entry name" value="Galactose mutarotase-like"/>
    <property type="match status" value="1"/>
</dbReference>
<evidence type="ECO:0000313" key="1">
    <source>
        <dbReference type="EMBL" id="CBL16472.1"/>
    </source>
</evidence>
<dbReference type="STRING" id="213810.RUM_02240"/>
<dbReference type="GO" id="GO:0016853">
    <property type="term" value="F:isomerase activity"/>
    <property type="evidence" value="ECO:0007669"/>
    <property type="project" value="InterPro"/>
</dbReference>
<dbReference type="HOGENOM" id="CLU_052486_2_0_9"/>
<dbReference type="AlphaFoldDB" id="D4LA27"/>
<proteinExistence type="predicted"/>
<dbReference type="GeneID" id="83155059"/>
<organism evidence="1 2">
    <name type="scientific">Ruminococcus champanellensis (strain DSM 18848 / JCM 17042 / KCTC 15320 / 18P13)</name>
    <dbReference type="NCBI Taxonomy" id="213810"/>
    <lineage>
        <taxon>Bacteria</taxon>
        <taxon>Bacillati</taxon>
        <taxon>Bacillota</taxon>
        <taxon>Clostridia</taxon>
        <taxon>Eubacteriales</taxon>
        <taxon>Oscillospiraceae</taxon>
        <taxon>Ruminococcus</taxon>
    </lineage>
</organism>
<dbReference type="OrthoDB" id="9795355at2"/>
<dbReference type="InterPro" id="IPR014718">
    <property type="entry name" value="GH-type_carb-bd"/>
</dbReference>
<dbReference type="GO" id="GO:0005975">
    <property type="term" value="P:carbohydrate metabolic process"/>
    <property type="evidence" value="ECO:0007669"/>
    <property type="project" value="InterPro"/>
</dbReference>
<protein>
    <submittedName>
        <fullName evidence="1">Galactose mutarotase and related enzymes</fullName>
    </submittedName>
</protein>
<dbReference type="BioCyc" id="RCHA213810:RUM_RS01050-MONOMER"/>
<dbReference type="PATRIC" id="fig|213810.4.peg.74"/>
<dbReference type="InterPro" id="IPR011013">
    <property type="entry name" value="Gal_mutarotase_sf_dom"/>
</dbReference>
<dbReference type="Pfam" id="PF01263">
    <property type="entry name" value="Aldose_epim"/>
    <property type="match status" value="1"/>
</dbReference>
<keyword evidence="2" id="KW-1185">Reference proteome</keyword>
<reference evidence="1" key="2">
    <citation type="submission" date="2010-03" db="EMBL/GenBank/DDBJ databases">
        <authorList>
            <person name="Pajon A."/>
        </authorList>
    </citation>
    <scope>NUCLEOTIDE SEQUENCE</scope>
    <source>
        <strain evidence="1">Type strain: 18P13</strain>
    </source>
</reference>
<accession>D4LA27</accession>